<dbReference type="SMART" id="SM00360">
    <property type="entry name" value="RRM"/>
    <property type="match status" value="1"/>
</dbReference>
<evidence type="ECO:0000256" key="4">
    <source>
        <dbReference type="SAM" id="Phobius"/>
    </source>
</evidence>
<gene>
    <name evidence="6" type="ORF">OGAPHI_006770</name>
</gene>
<feature type="region of interest" description="Disordered" evidence="3">
    <location>
        <begin position="1"/>
        <end position="23"/>
    </location>
</feature>
<dbReference type="OrthoDB" id="4726at2759"/>
<protein>
    <recommendedName>
        <fullName evidence="5">RRM domain-containing protein</fullName>
    </recommendedName>
</protein>
<keyword evidence="1 2" id="KW-0694">RNA-binding</keyword>
<dbReference type="AlphaFoldDB" id="A0A9P8NWV6"/>
<evidence type="ECO:0000313" key="7">
    <source>
        <dbReference type="Proteomes" id="UP000769157"/>
    </source>
</evidence>
<dbReference type="EMBL" id="JAEUBE010000487">
    <property type="protein sequence ID" value="KAH3661363.1"/>
    <property type="molecule type" value="Genomic_DNA"/>
</dbReference>
<sequence>MTDEEGNSSTPRLAPNQPSNQQEIDSRSVYLGNVDYSAVPGDIKELLDDCGVINRITILYNKHSGMPRGYAFVEFETHEAVQKAIQMNGNEFLGRALTITPKRTNFPGMAKRGGRPSTGPRRGRPGRGGGVYRGRPRPHADTGAGTNEHSGEDTKQDLPSGEPNETSPEVKKRSQIFQLIPVLSAIMTILLKLVLILFLVWSMSPPRADKLSLLLLISSPIIKDRLFSAAIFDPRFPTVSSFWDSNCDISDAL</sequence>
<feature type="transmembrane region" description="Helical" evidence="4">
    <location>
        <begin position="176"/>
        <end position="201"/>
    </location>
</feature>
<keyword evidence="7" id="KW-1185">Reference proteome</keyword>
<feature type="domain" description="RRM" evidence="5">
    <location>
        <begin position="27"/>
        <end position="104"/>
    </location>
</feature>
<dbReference type="GO" id="GO:0008143">
    <property type="term" value="F:poly(A) binding"/>
    <property type="evidence" value="ECO:0007669"/>
    <property type="project" value="TreeGrafter"/>
</dbReference>
<evidence type="ECO:0000259" key="5">
    <source>
        <dbReference type="PROSITE" id="PS50102"/>
    </source>
</evidence>
<dbReference type="PANTHER" id="PTHR23236">
    <property type="entry name" value="EUKARYOTIC TRANSLATION INITIATION FACTOR 4B/4H"/>
    <property type="match status" value="1"/>
</dbReference>
<evidence type="ECO:0000256" key="3">
    <source>
        <dbReference type="SAM" id="MobiDB-lite"/>
    </source>
</evidence>
<feature type="region of interest" description="Disordered" evidence="3">
    <location>
        <begin position="103"/>
        <end position="171"/>
    </location>
</feature>
<keyword evidence="4" id="KW-0472">Membrane</keyword>
<dbReference type="SUPFAM" id="SSF54928">
    <property type="entry name" value="RNA-binding domain, RBD"/>
    <property type="match status" value="1"/>
</dbReference>
<dbReference type="Pfam" id="PF00076">
    <property type="entry name" value="RRM_1"/>
    <property type="match status" value="1"/>
</dbReference>
<dbReference type="RefSeq" id="XP_046058487.1">
    <property type="nucleotide sequence ID" value="XM_046208091.1"/>
</dbReference>
<dbReference type="GeneID" id="70238734"/>
<keyword evidence="4" id="KW-1133">Transmembrane helix</keyword>
<keyword evidence="4" id="KW-0812">Transmembrane</keyword>
<accession>A0A9P8NWV6</accession>
<evidence type="ECO:0000313" key="6">
    <source>
        <dbReference type="EMBL" id="KAH3661363.1"/>
    </source>
</evidence>
<dbReference type="InterPro" id="IPR035979">
    <property type="entry name" value="RBD_domain_sf"/>
</dbReference>
<dbReference type="PROSITE" id="PS50102">
    <property type="entry name" value="RRM"/>
    <property type="match status" value="1"/>
</dbReference>
<dbReference type="Proteomes" id="UP000769157">
    <property type="component" value="Unassembled WGS sequence"/>
</dbReference>
<evidence type="ECO:0000256" key="1">
    <source>
        <dbReference type="ARBA" id="ARBA00022884"/>
    </source>
</evidence>
<name>A0A9P8NWV6_9ASCO</name>
<proteinExistence type="predicted"/>
<dbReference type="InterPro" id="IPR000504">
    <property type="entry name" value="RRM_dom"/>
</dbReference>
<dbReference type="PANTHER" id="PTHR23236:SF12">
    <property type="entry name" value="EUKARYOTIC INITIATION FACTOR 4B-RELATED"/>
    <property type="match status" value="1"/>
</dbReference>
<reference evidence="6" key="1">
    <citation type="journal article" date="2021" name="Open Biol.">
        <title>Shared evolutionary footprints suggest mitochondrial oxidative damage underlies multiple complex I losses in fungi.</title>
        <authorList>
            <person name="Schikora-Tamarit M.A."/>
            <person name="Marcet-Houben M."/>
            <person name="Nosek J."/>
            <person name="Gabaldon T."/>
        </authorList>
    </citation>
    <scope>NUCLEOTIDE SEQUENCE</scope>
    <source>
        <strain evidence="6">CBS6075</strain>
    </source>
</reference>
<dbReference type="InterPro" id="IPR012677">
    <property type="entry name" value="Nucleotide-bd_a/b_plait_sf"/>
</dbReference>
<evidence type="ECO:0000256" key="2">
    <source>
        <dbReference type="PROSITE-ProRule" id="PRU00176"/>
    </source>
</evidence>
<comment type="caution">
    <text evidence="6">The sequence shown here is derived from an EMBL/GenBank/DDBJ whole genome shotgun (WGS) entry which is preliminary data.</text>
</comment>
<dbReference type="Gene3D" id="3.30.70.330">
    <property type="match status" value="1"/>
</dbReference>
<feature type="compositionally biased region" description="Polar residues" evidence="3">
    <location>
        <begin position="7"/>
        <end position="23"/>
    </location>
</feature>
<organism evidence="6 7">
    <name type="scientific">Ogataea philodendri</name>
    <dbReference type="NCBI Taxonomy" id="1378263"/>
    <lineage>
        <taxon>Eukaryota</taxon>
        <taxon>Fungi</taxon>
        <taxon>Dikarya</taxon>
        <taxon>Ascomycota</taxon>
        <taxon>Saccharomycotina</taxon>
        <taxon>Pichiomycetes</taxon>
        <taxon>Pichiales</taxon>
        <taxon>Pichiaceae</taxon>
        <taxon>Ogataea</taxon>
    </lineage>
</organism>
<reference evidence="6" key="2">
    <citation type="submission" date="2021-01" db="EMBL/GenBank/DDBJ databases">
        <authorList>
            <person name="Schikora-Tamarit M.A."/>
        </authorList>
    </citation>
    <scope>NUCLEOTIDE SEQUENCE</scope>
    <source>
        <strain evidence="6">CBS6075</strain>
    </source>
</reference>